<dbReference type="Pfam" id="PF00069">
    <property type="entry name" value="Pkinase"/>
    <property type="match status" value="1"/>
</dbReference>
<dbReference type="GO" id="GO:0005524">
    <property type="term" value="F:ATP binding"/>
    <property type="evidence" value="ECO:0007669"/>
    <property type="project" value="UniProtKB-UniRule"/>
</dbReference>
<evidence type="ECO:0000313" key="12">
    <source>
        <dbReference type="EMBL" id="KAK7486731.1"/>
    </source>
</evidence>
<dbReference type="SUPFAM" id="SSF56112">
    <property type="entry name" value="Protein kinase-like (PK-like)"/>
    <property type="match status" value="1"/>
</dbReference>
<dbReference type="InterPro" id="IPR000719">
    <property type="entry name" value="Prot_kinase_dom"/>
</dbReference>
<keyword evidence="2" id="KW-0808">Transferase</keyword>
<dbReference type="InterPro" id="IPR011009">
    <property type="entry name" value="Kinase-like_dom_sf"/>
</dbReference>
<feature type="domain" description="Protein kinase" evidence="11">
    <location>
        <begin position="190"/>
        <end position="285"/>
    </location>
</feature>
<keyword evidence="13" id="KW-1185">Reference proteome</keyword>
<evidence type="ECO:0000256" key="10">
    <source>
        <dbReference type="SAM" id="MobiDB-lite"/>
    </source>
</evidence>
<keyword evidence="5 8" id="KW-0067">ATP-binding</keyword>
<dbReference type="PROSITE" id="PS00107">
    <property type="entry name" value="PROTEIN_KINASE_ATP"/>
    <property type="match status" value="1"/>
</dbReference>
<evidence type="ECO:0000256" key="4">
    <source>
        <dbReference type="ARBA" id="ARBA00022777"/>
    </source>
</evidence>
<dbReference type="Gene3D" id="3.30.200.20">
    <property type="entry name" value="Phosphorylase Kinase, domain 1"/>
    <property type="match status" value="1"/>
</dbReference>
<dbReference type="AlphaFoldDB" id="A0ABD0KHR5"/>
<organism evidence="12 13">
    <name type="scientific">Batillaria attramentaria</name>
    <dbReference type="NCBI Taxonomy" id="370345"/>
    <lineage>
        <taxon>Eukaryota</taxon>
        <taxon>Metazoa</taxon>
        <taxon>Spiralia</taxon>
        <taxon>Lophotrochozoa</taxon>
        <taxon>Mollusca</taxon>
        <taxon>Gastropoda</taxon>
        <taxon>Caenogastropoda</taxon>
        <taxon>Sorbeoconcha</taxon>
        <taxon>Cerithioidea</taxon>
        <taxon>Batillariidae</taxon>
        <taxon>Batillaria</taxon>
    </lineage>
</organism>
<feature type="binding site" evidence="8">
    <location>
        <position position="219"/>
    </location>
    <ligand>
        <name>ATP</name>
        <dbReference type="ChEBI" id="CHEBI:30616"/>
    </ligand>
</feature>
<dbReference type="PANTHER" id="PTHR24350">
    <property type="entry name" value="SERINE/THREONINE-PROTEIN KINASE IAL-RELATED"/>
    <property type="match status" value="1"/>
</dbReference>
<dbReference type="FunFam" id="3.30.200.20:FF:000042">
    <property type="entry name" value="Aurora kinase A"/>
    <property type="match status" value="1"/>
</dbReference>
<name>A0ABD0KHR5_9CAEN</name>
<feature type="compositionally biased region" description="Gly residues" evidence="10">
    <location>
        <begin position="160"/>
        <end position="175"/>
    </location>
</feature>
<accession>A0ABD0KHR5</accession>
<comment type="catalytic activity">
    <reaction evidence="6">
        <text>L-threonyl-[protein] + ATP = O-phospho-L-threonyl-[protein] + ADP + H(+)</text>
        <dbReference type="Rhea" id="RHEA:46608"/>
        <dbReference type="Rhea" id="RHEA-COMP:11060"/>
        <dbReference type="Rhea" id="RHEA-COMP:11605"/>
        <dbReference type="ChEBI" id="CHEBI:15378"/>
        <dbReference type="ChEBI" id="CHEBI:30013"/>
        <dbReference type="ChEBI" id="CHEBI:30616"/>
        <dbReference type="ChEBI" id="CHEBI:61977"/>
        <dbReference type="ChEBI" id="CHEBI:456216"/>
        <dbReference type="EC" id="2.7.11.1"/>
    </reaction>
</comment>
<reference evidence="12 13" key="1">
    <citation type="journal article" date="2023" name="Sci. Data">
        <title>Genome assembly of the Korean intertidal mud-creeper Batillaria attramentaria.</title>
        <authorList>
            <person name="Patra A.K."/>
            <person name="Ho P.T."/>
            <person name="Jun S."/>
            <person name="Lee S.J."/>
            <person name="Kim Y."/>
            <person name="Won Y.J."/>
        </authorList>
    </citation>
    <scope>NUCLEOTIDE SEQUENCE [LARGE SCALE GENOMIC DNA]</scope>
    <source>
        <strain evidence="12">Wonlab-2016</strain>
    </source>
</reference>
<keyword evidence="3 8" id="KW-0547">Nucleotide-binding</keyword>
<evidence type="ECO:0000256" key="5">
    <source>
        <dbReference type="ARBA" id="ARBA00022840"/>
    </source>
</evidence>
<comment type="caution">
    <text evidence="12">The sequence shown here is derived from an EMBL/GenBank/DDBJ whole genome shotgun (WGS) entry which is preliminary data.</text>
</comment>
<dbReference type="EMBL" id="JACVVK020000174">
    <property type="protein sequence ID" value="KAK7486731.1"/>
    <property type="molecule type" value="Genomic_DNA"/>
</dbReference>
<evidence type="ECO:0000256" key="2">
    <source>
        <dbReference type="ARBA" id="ARBA00022679"/>
    </source>
</evidence>
<feature type="binding site" evidence="9">
    <location>
        <position position="223"/>
    </location>
    <ligand>
        <name>ATP</name>
        <dbReference type="ChEBI" id="CHEBI:30616"/>
    </ligand>
</feature>
<feature type="region of interest" description="Disordered" evidence="10">
    <location>
        <begin position="160"/>
        <end position="179"/>
    </location>
</feature>
<evidence type="ECO:0000259" key="11">
    <source>
        <dbReference type="PROSITE" id="PS50011"/>
    </source>
</evidence>
<evidence type="ECO:0000256" key="1">
    <source>
        <dbReference type="ARBA" id="ARBA00022527"/>
    </source>
</evidence>
<evidence type="ECO:0000256" key="6">
    <source>
        <dbReference type="ARBA" id="ARBA00047899"/>
    </source>
</evidence>
<evidence type="ECO:0000256" key="7">
    <source>
        <dbReference type="ARBA" id="ARBA00048679"/>
    </source>
</evidence>
<evidence type="ECO:0000256" key="9">
    <source>
        <dbReference type="PROSITE-ProRule" id="PRU10141"/>
    </source>
</evidence>
<dbReference type="InterPro" id="IPR017441">
    <property type="entry name" value="Protein_kinase_ATP_BS"/>
</dbReference>
<keyword evidence="4" id="KW-0418">Kinase</keyword>
<dbReference type="PROSITE" id="PS50011">
    <property type="entry name" value="PROTEIN_KINASE_DOM"/>
    <property type="match status" value="1"/>
</dbReference>
<proteinExistence type="predicted"/>
<gene>
    <name evidence="12" type="ORF">BaRGS_00022015</name>
</gene>
<sequence>MFAKILKPGGVSKNARKMGPLATCPTVPANQNAGEKVVTSALGQVFPRGYPDMYLYAEVEILGAHLSNKTAHLMPFATSLPVSKQAGEAHSLPAHSCEKEREGLSECERNTDVPVVAWMKGEKSVLDSHVCVYMVVHKSDMPARESSDTCPGVACADPGAGGAGESAGPSRGSGGKALIHPHRHNLKNRFELSRTLGEGTYGKVKLAVEKSTGEQVAIKYVKKTKIRDDTDLNRIRREIQILSRLRHQHIVNIRQGWLMTCFACEAQVFCALCRWTLSLMRTLIR</sequence>
<evidence type="ECO:0000256" key="3">
    <source>
        <dbReference type="ARBA" id="ARBA00022741"/>
    </source>
</evidence>
<dbReference type="GO" id="GO:0004674">
    <property type="term" value="F:protein serine/threonine kinase activity"/>
    <property type="evidence" value="ECO:0007669"/>
    <property type="project" value="UniProtKB-KW"/>
</dbReference>
<comment type="catalytic activity">
    <reaction evidence="7">
        <text>L-seryl-[protein] + ATP = O-phospho-L-seryl-[protein] + ADP + H(+)</text>
        <dbReference type="Rhea" id="RHEA:17989"/>
        <dbReference type="Rhea" id="RHEA-COMP:9863"/>
        <dbReference type="Rhea" id="RHEA-COMP:11604"/>
        <dbReference type="ChEBI" id="CHEBI:15378"/>
        <dbReference type="ChEBI" id="CHEBI:29999"/>
        <dbReference type="ChEBI" id="CHEBI:30616"/>
        <dbReference type="ChEBI" id="CHEBI:83421"/>
        <dbReference type="ChEBI" id="CHEBI:456216"/>
        <dbReference type="EC" id="2.7.11.1"/>
    </reaction>
</comment>
<keyword evidence="1" id="KW-0723">Serine/threonine-protein kinase</keyword>
<protein>
    <recommendedName>
        <fullName evidence="11">Protein kinase domain-containing protein</fullName>
    </recommendedName>
</protein>
<evidence type="ECO:0000313" key="13">
    <source>
        <dbReference type="Proteomes" id="UP001519460"/>
    </source>
</evidence>
<dbReference type="Proteomes" id="UP001519460">
    <property type="component" value="Unassembled WGS sequence"/>
</dbReference>
<dbReference type="InterPro" id="IPR030616">
    <property type="entry name" value="Aur-like"/>
</dbReference>
<evidence type="ECO:0000256" key="8">
    <source>
        <dbReference type="PIRSR" id="PIRSR630616-2"/>
    </source>
</evidence>